<name>A0ABP2BBF0_9HYPH</name>
<accession>A0ABP2BBF0</accession>
<evidence type="ECO:0000313" key="2">
    <source>
        <dbReference type="EMBL" id="CUX10020.1"/>
    </source>
</evidence>
<gene>
    <name evidence="2" type="ORF">AGR13a_Cc160036</name>
</gene>
<evidence type="ECO:0000313" key="3">
    <source>
        <dbReference type="Proteomes" id="UP000191812"/>
    </source>
</evidence>
<dbReference type="EMBL" id="FBWH01000008">
    <property type="protein sequence ID" value="CUX10020.1"/>
    <property type="molecule type" value="Genomic_DNA"/>
</dbReference>
<reference evidence="2 3" key="1">
    <citation type="submission" date="2016-01" db="EMBL/GenBank/DDBJ databases">
        <authorList>
            <person name="Regsiter A."/>
            <person name="william w."/>
        </authorList>
    </citation>
    <scope>NUCLEOTIDE SEQUENCE [LARGE SCALE GENOMIC DNA]</scope>
    <source>
        <strain evidence="2 3">CFBP 6927</strain>
    </source>
</reference>
<protein>
    <submittedName>
        <fullName evidence="2">Uncharacterized protein</fullName>
    </submittedName>
</protein>
<feature type="region of interest" description="Disordered" evidence="1">
    <location>
        <begin position="59"/>
        <end position="91"/>
    </location>
</feature>
<dbReference type="Proteomes" id="UP000191812">
    <property type="component" value="Unassembled WGS sequence"/>
</dbReference>
<feature type="compositionally biased region" description="Basic and acidic residues" evidence="1">
    <location>
        <begin position="59"/>
        <end position="71"/>
    </location>
</feature>
<sequence>MFCVPHVIVPRQISDTEIPVRPNSLCFMEMSRYLARCFEKWHESNGELPQCKKKYDEKNAENRSAKPREWGCPRASSLDFAGGNVNGSPKE</sequence>
<evidence type="ECO:0000256" key="1">
    <source>
        <dbReference type="SAM" id="MobiDB-lite"/>
    </source>
</evidence>
<proteinExistence type="predicted"/>
<comment type="caution">
    <text evidence="2">The sequence shown here is derived from an EMBL/GenBank/DDBJ whole genome shotgun (WGS) entry which is preliminary data.</text>
</comment>
<organism evidence="2 3">
    <name type="scientific">Agrobacterium genomosp. 13 str. CFBP 6927</name>
    <dbReference type="NCBI Taxonomy" id="1183428"/>
    <lineage>
        <taxon>Bacteria</taxon>
        <taxon>Pseudomonadati</taxon>
        <taxon>Pseudomonadota</taxon>
        <taxon>Alphaproteobacteria</taxon>
        <taxon>Hyphomicrobiales</taxon>
        <taxon>Rhizobiaceae</taxon>
        <taxon>Rhizobium/Agrobacterium group</taxon>
        <taxon>Agrobacterium</taxon>
        <taxon>Agrobacterium tumefaciens complex</taxon>
    </lineage>
</organism>
<keyword evidence="3" id="KW-1185">Reference proteome</keyword>